<protein>
    <submittedName>
        <fullName evidence="7">PAS domain S-box</fullName>
    </submittedName>
</protein>
<dbReference type="GO" id="GO:0000155">
    <property type="term" value="F:phosphorelay sensor kinase activity"/>
    <property type="evidence" value="ECO:0007669"/>
    <property type="project" value="InterPro"/>
</dbReference>
<dbReference type="InterPro" id="IPR050482">
    <property type="entry name" value="Sensor_HK_TwoCompSys"/>
</dbReference>
<dbReference type="PROSITE" id="PS50109">
    <property type="entry name" value="HIS_KIN"/>
    <property type="match status" value="1"/>
</dbReference>
<dbReference type="SUPFAM" id="SSF55785">
    <property type="entry name" value="PYP-like sensor domain (PAS domain)"/>
    <property type="match status" value="1"/>
</dbReference>
<keyword evidence="8" id="KW-1185">Reference proteome</keyword>
<dbReference type="SMART" id="SM00091">
    <property type="entry name" value="PAS"/>
    <property type="match status" value="1"/>
</dbReference>
<dbReference type="Proteomes" id="UP000325811">
    <property type="component" value="Chromosome I"/>
</dbReference>
<dbReference type="CDD" id="cd16917">
    <property type="entry name" value="HATPase_UhpB-NarQ-NarX-like"/>
    <property type="match status" value="1"/>
</dbReference>
<feature type="domain" description="PAS" evidence="5">
    <location>
        <begin position="21"/>
        <end position="77"/>
    </location>
</feature>
<dbReference type="SUPFAM" id="SSF55874">
    <property type="entry name" value="ATPase domain of HSP90 chaperone/DNA topoisomerase II/histidine kinase"/>
    <property type="match status" value="1"/>
</dbReference>
<evidence type="ECO:0000259" key="5">
    <source>
        <dbReference type="PROSITE" id="PS50112"/>
    </source>
</evidence>
<dbReference type="InterPro" id="IPR036890">
    <property type="entry name" value="HATPase_C_sf"/>
</dbReference>
<dbReference type="CDD" id="cd00130">
    <property type="entry name" value="PAS"/>
    <property type="match status" value="1"/>
</dbReference>
<dbReference type="Gene3D" id="3.30.450.20">
    <property type="entry name" value="PAS domain"/>
    <property type="match status" value="1"/>
</dbReference>
<feature type="domain" description="Histidine kinase" evidence="4">
    <location>
        <begin position="169"/>
        <end position="364"/>
    </location>
</feature>
<dbReference type="InterPro" id="IPR003594">
    <property type="entry name" value="HATPase_dom"/>
</dbReference>
<dbReference type="GO" id="GO:0046983">
    <property type="term" value="F:protein dimerization activity"/>
    <property type="evidence" value="ECO:0007669"/>
    <property type="project" value="InterPro"/>
</dbReference>
<dbReference type="Gene3D" id="3.30.565.10">
    <property type="entry name" value="Histidine kinase-like ATPase, C-terminal domain"/>
    <property type="match status" value="1"/>
</dbReference>
<dbReference type="Gene3D" id="1.20.5.1930">
    <property type="match status" value="1"/>
</dbReference>
<feature type="domain" description="PAC" evidence="6">
    <location>
        <begin position="96"/>
        <end position="148"/>
    </location>
</feature>
<dbReference type="InterPro" id="IPR005467">
    <property type="entry name" value="His_kinase_dom"/>
</dbReference>
<evidence type="ECO:0000256" key="1">
    <source>
        <dbReference type="ARBA" id="ARBA00022679"/>
    </source>
</evidence>
<keyword evidence="1" id="KW-0808">Transferase</keyword>
<evidence type="ECO:0000256" key="3">
    <source>
        <dbReference type="ARBA" id="ARBA00023012"/>
    </source>
</evidence>
<dbReference type="RefSeq" id="WP_165184461.1">
    <property type="nucleotide sequence ID" value="NZ_LR699553.1"/>
</dbReference>
<dbReference type="InterPro" id="IPR000700">
    <property type="entry name" value="PAS-assoc_C"/>
</dbReference>
<evidence type="ECO:0000256" key="2">
    <source>
        <dbReference type="ARBA" id="ARBA00022777"/>
    </source>
</evidence>
<dbReference type="GO" id="GO:0016020">
    <property type="term" value="C:membrane"/>
    <property type="evidence" value="ECO:0007669"/>
    <property type="project" value="InterPro"/>
</dbReference>
<dbReference type="PANTHER" id="PTHR24421">
    <property type="entry name" value="NITRATE/NITRITE SENSOR PROTEIN NARX-RELATED"/>
    <property type="match status" value="1"/>
</dbReference>
<dbReference type="Pfam" id="PF13426">
    <property type="entry name" value="PAS_9"/>
    <property type="match status" value="1"/>
</dbReference>
<dbReference type="InterPro" id="IPR000014">
    <property type="entry name" value="PAS"/>
</dbReference>
<dbReference type="NCBIfam" id="TIGR00229">
    <property type="entry name" value="sensory_box"/>
    <property type="match status" value="1"/>
</dbReference>
<dbReference type="SMART" id="SM00387">
    <property type="entry name" value="HATPase_c"/>
    <property type="match status" value="1"/>
</dbReference>
<organism evidence="7 8">
    <name type="scientific">Paraburkholderia dioscoreae</name>
    <dbReference type="NCBI Taxonomy" id="2604047"/>
    <lineage>
        <taxon>Bacteria</taxon>
        <taxon>Pseudomonadati</taxon>
        <taxon>Pseudomonadota</taxon>
        <taxon>Betaproteobacteria</taxon>
        <taxon>Burkholderiales</taxon>
        <taxon>Burkholderiaceae</taxon>
        <taxon>Paraburkholderia</taxon>
    </lineage>
</organism>
<dbReference type="InterPro" id="IPR011712">
    <property type="entry name" value="Sig_transdc_His_kin_sub3_dim/P"/>
</dbReference>
<dbReference type="Pfam" id="PF07730">
    <property type="entry name" value="HisKA_3"/>
    <property type="match status" value="1"/>
</dbReference>
<accession>A0A5Q4ZAI8</accession>
<evidence type="ECO:0000313" key="7">
    <source>
        <dbReference type="EMBL" id="VVD27065.1"/>
    </source>
</evidence>
<dbReference type="AlphaFoldDB" id="A0A5Q4ZAI8"/>
<dbReference type="PANTHER" id="PTHR24421:SF59">
    <property type="entry name" value="OXYGEN SENSOR HISTIDINE KINASE NREB"/>
    <property type="match status" value="1"/>
</dbReference>
<gene>
    <name evidence="7" type="ORF">PDMSB3_0603</name>
</gene>
<dbReference type="Pfam" id="PF02518">
    <property type="entry name" value="HATPase_c"/>
    <property type="match status" value="1"/>
</dbReference>
<dbReference type="PROSITE" id="PS50112">
    <property type="entry name" value="PAS"/>
    <property type="match status" value="1"/>
</dbReference>
<name>A0A5Q4ZAI8_9BURK</name>
<keyword evidence="3" id="KW-0902">Two-component regulatory system</keyword>
<reference evidence="7 8" key="1">
    <citation type="submission" date="2019-08" db="EMBL/GenBank/DDBJ databases">
        <authorList>
            <person name="Herpell B J."/>
        </authorList>
    </citation>
    <scope>NUCLEOTIDE SEQUENCE [LARGE SCALE GENOMIC DNA]</scope>
    <source>
        <strain evidence="8">Msb3</strain>
    </source>
</reference>
<dbReference type="PROSITE" id="PS50113">
    <property type="entry name" value="PAC"/>
    <property type="match status" value="1"/>
</dbReference>
<keyword evidence="2" id="KW-0418">Kinase</keyword>
<evidence type="ECO:0000259" key="4">
    <source>
        <dbReference type="PROSITE" id="PS50109"/>
    </source>
</evidence>
<dbReference type="InterPro" id="IPR035965">
    <property type="entry name" value="PAS-like_dom_sf"/>
</dbReference>
<dbReference type="EMBL" id="LR699553">
    <property type="protein sequence ID" value="VVD27065.1"/>
    <property type="molecule type" value="Genomic_DNA"/>
</dbReference>
<evidence type="ECO:0000259" key="6">
    <source>
        <dbReference type="PROSITE" id="PS50113"/>
    </source>
</evidence>
<dbReference type="KEGG" id="pdio:PDMSB3_0603"/>
<proteinExistence type="predicted"/>
<evidence type="ECO:0000313" key="8">
    <source>
        <dbReference type="Proteomes" id="UP000325811"/>
    </source>
</evidence>
<sequence>MSDKADAGLRGNPSREDSIHTEESFRLLVEAIDDYAIFMLDESGNVVNWNAGARKMKGYEVDQIVGRHFSVFYTPEDVTAGQPDLLLAAAVAQGRVVSEGWRVRKDGSKFWANVVITTIRAPSGDLHGFAKVTQDLTERKRLEEFEQLRALAAHIQAVREEEQIRIARELHDDIGQQLTALKMALADLESVLRGNGAIAARTSAHTADMHHLIDATVASLRRIAAGLRPIMLETLGLTPALEWLIDDFMQRYDIAVEARIETDDMRLSEAADEGLFHVVQEALTNVARHAHADKVTIDLARDGKTCVLRVADNGRGMTPAAPPRPTSFGLLGMRERVHHLNGAMSIDSAPGCGFRLTIIFPLDAVERKPPDPDAVA</sequence>